<dbReference type="SUPFAM" id="SSF50685">
    <property type="entry name" value="Barwin-like endoglucanases"/>
    <property type="match status" value="1"/>
</dbReference>
<dbReference type="Pfam" id="PF03330">
    <property type="entry name" value="DPBB_1"/>
    <property type="match status" value="1"/>
</dbReference>
<reference evidence="8" key="1">
    <citation type="journal article" date="2019" name="Int. J. Syst. Evol. Microbiol.">
        <title>The Global Catalogue of Microorganisms (GCM) 10K type strain sequencing project: providing services to taxonomists for standard genome sequencing and annotation.</title>
        <authorList>
            <consortium name="The Broad Institute Genomics Platform"/>
            <consortium name="The Broad Institute Genome Sequencing Center for Infectious Disease"/>
            <person name="Wu L."/>
            <person name="Ma J."/>
        </authorList>
    </citation>
    <scope>NUCLEOTIDE SEQUENCE [LARGE SCALE GENOMIC DNA]</scope>
    <source>
        <strain evidence="8">CCUG 55074</strain>
    </source>
</reference>
<gene>
    <name evidence="4" type="primary">rlpA</name>
    <name evidence="7" type="ORF">ACFQ27_01850</name>
</gene>
<evidence type="ECO:0000313" key="8">
    <source>
        <dbReference type="Proteomes" id="UP001597216"/>
    </source>
</evidence>
<comment type="function">
    <text evidence="4">Lytic transglycosylase with a strong preference for naked glycan strands that lack stem peptides.</text>
</comment>
<dbReference type="InterPro" id="IPR007730">
    <property type="entry name" value="SPOR-like_dom"/>
</dbReference>
<dbReference type="InterPro" id="IPR036680">
    <property type="entry name" value="SPOR-like_sf"/>
</dbReference>
<protein>
    <recommendedName>
        <fullName evidence="4">Endolytic peptidoglycan transglycosylase RlpA</fullName>
        <ecNumber evidence="4">4.2.2.-</ecNumber>
    </recommendedName>
</protein>
<sequence precursor="true">MALNSFAMRTRTLVVLVPAVATLAACATPQPRLAARLPAAKGDLPTGVGGRYKVGDPYQVAGVWYVPKEQPNYDETGMASWYGDEFNMKATANGEIFDMTALSAAHTTLPLPSIVEVTNLDNGRKLQVRVNDRGPFVGGRLIDLSHAAARELGYDQKGLARVRVRYVGPAPLGGSDVRYAANSGRPAYPTTAPLAPAAPVAVAAMPAFVPPQPMAVAAAPLAPATPAAQPQGASSPSAPVFAAGGASGLYRVQAGAFSDAGNAQRVAGQLGGGAVVEPIQRNGTTLYRVVLQSTADEGEAWALRDRVAASGYGDARVLRP</sequence>
<dbReference type="Proteomes" id="UP001597216">
    <property type="component" value="Unassembled WGS sequence"/>
</dbReference>
<evidence type="ECO:0000256" key="1">
    <source>
        <dbReference type="ARBA" id="ARBA00022729"/>
    </source>
</evidence>
<evidence type="ECO:0000256" key="3">
    <source>
        <dbReference type="ARBA" id="ARBA00023316"/>
    </source>
</evidence>
<keyword evidence="1 4" id="KW-0732">Signal</keyword>
<dbReference type="CDD" id="cd22268">
    <property type="entry name" value="DPBB_RlpA-like"/>
    <property type="match status" value="1"/>
</dbReference>
<organism evidence="7 8">
    <name type="scientific">Phenylobacterium conjunctum</name>
    <dbReference type="NCBI Taxonomy" id="1298959"/>
    <lineage>
        <taxon>Bacteria</taxon>
        <taxon>Pseudomonadati</taxon>
        <taxon>Pseudomonadota</taxon>
        <taxon>Alphaproteobacteria</taxon>
        <taxon>Caulobacterales</taxon>
        <taxon>Caulobacteraceae</taxon>
        <taxon>Phenylobacterium</taxon>
    </lineage>
</organism>
<name>A0ABW3SZB5_9CAUL</name>
<keyword evidence="3 4" id="KW-0961">Cell wall biogenesis/degradation</keyword>
<evidence type="ECO:0000256" key="2">
    <source>
        <dbReference type="ARBA" id="ARBA00023239"/>
    </source>
</evidence>
<dbReference type="Gene3D" id="2.40.40.10">
    <property type="entry name" value="RlpA-like domain"/>
    <property type="match status" value="1"/>
</dbReference>
<dbReference type="PANTHER" id="PTHR34183:SF1">
    <property type="entry name" value="ENDOLYTIC PEPTIDOGLYCAN TRANSGLYCOSYLASE RLPA"/>
    <property type="match status" value="1"/>
</dbReference>
<dbReference type="NCBIfam" id="TIGR00413">
    <property type="entry name" value="rlpA"/>
    <property type="match status" value="1"/>
</dbReference>
<comment type="similarity">
    <text evidence="4 5">Belongs to the RlpA family.</text>
</comment>
<evidence type="ECO:0000259" key="6">
    <source>
        <dbReference type="PROSITE" id="PS51724"/>
    </source>
</evidence>
<feature type="signal peptide" evidence="4">
    <location>
        <begin position="1"/>
        <end position="27"/>
    </location>
</feature>
<dbReference type="Gene3D" id="3.30.70.1070">
    <property type="entry name" value="Sporulation related repeat"/>
    <property type="match status" value="1"/>
</dbReference>
<feature type="chain" id="PRO_5044914281" description="Endolytic peptidoglycan transglycosylase RlpA" evidence="4">
    <location>
        <begin position="28"/>
        <end position="320"/>
    </location>
</feature>
<dbReference type="InterPro" id="IPR009009">
    <property type="entry name" value="RlpA-like_DPBB"/>
</dbReference>
<keyword evidence="2 4" id="KW-0456">Lyase</keyword>
<evidence type="ECO:0000256" key="5">
    <source>
        <dbReference type="RuleBase" id="RU003495"/>
    </source>
</evidence>
<dbReference type="InterPro" id="IPR034718">
    <property type="entry name" value="RlpA"/>
</dbReference>
<dbReference type="EMBL" id="JBHTLQ010000003">
    <property type="protein sequence ID" value="MFD1189311.1"/>
    <property type="molecule type" value="Genomic_DNA"/>
</dbReference>
<evidence type="ECO:0000313" key="7">
    <source>
        <dbReference type="EMBL" id="MFD1189311.1"/>
    </source>
</evidence>
<dbReference type="RefSeq" id="WP_374346651.1">
    <property type="nucleotide sequence ID" value="NZ_JBHTLQ010000003.1"/>
</dbReference>
<dbReference type="HAMAP" id="MF_02071">
    <property type="entry name" value="RlpA"/>
    <property type="match status" value="1"/>
</dbReference>
<comment type="caution">
    <text evidence="7">The sequence shown here is derived from an EMBL/GenBank/DDBJ whole genome shotgun (WGS) entry which is preliminary data.</text>
</comment>
<dbReference type="SUPFAM" id="SSF110997">
    <property type="entry name" value="Sporulation related repeat"/>
    <property type="match status" value="1"/>
</dbReference>
<dbReference type="InterPro" id="IPR036908">
    <property type="entry name" value="RlpA-like_sf"/>
</dbReference>
<keyword evidence="8" id="KW-1185">Reference proteome</keyword>
<accession>A0ABW3SZB5</accession>
<dbReference type="Pfam" id="PF05036">
    <property type="entry name" value="SPOR"/>
    <property type="match status" value="1"/>
</dbReference>
<feature type="domain" description="SPOR" evidence="6">
    <location>
        <begin position="244"/>
        <end position="320"/>
    </location>
</feature>
<dbReference type="InterPro" id="IPR012997">
    <property type="entry name" value="RplA"/>
</dbReference>
<dbReference type="EC" id="4.2.2.-" evidence="4"/>
<evidence type="ECO:0000256" key="4">
    <source>
        <dbReference type="HAMAP-Rule" id="MF_02071"/>
    </source>
</evidence>
<dbReference type="PROSITE" id="PS51724">
    <property type="entry name" value="SPOR"/>
    <property type="match status" value="1"/>
</dbReference>
<dbReference type="PANTHER" id="PTHR34183">
    <property type="entry name" value="ENDOLYTIC PEPTIDOGLYCAN TRANSGLYCOSYLASE RLPA"/>
    <property type="match status" value="1"/>
</dbReference>
<proteinExistence type="inferred from homology"/>